<dbReference type="EMBL" id="AAMT01000004">
    <property type="protein sequence ID" value="EAQ13647.1"/>
    <property type="molecule type" value="Genomic_DNA"/>
</dbReference>
<dbReference type="RefSeq" id="WP_008328550.1">
    <property type="nucleotide sequence ID" value="NZ_CH902578.1"/>
</dbReference>
<name>A3VDQ8_9RHOB</name>
<sequence length="83" mass="8770">MPEVDAISVAHADLVSALAQRFDVREVTDEFDEPMVILATALPMGQTLVHLEDIGMEAAGSALVPRGGDRGAVYALYAQGMTP</sequence>
<reference evidence="1 2" key="1">
    <citation type="journal article" date="2010" name="J. Bacteriol.">
        <title>Genome sequences of Pelagibaca bermudensis HTCC2601T and Maritimibacter alkaliphilus HTCC2654T, the type strains of two marine Roseobacter genera.</title>
        <authorList>
            <person name="Thrash J.C."/>
            <person name="Cho J.C."/>
            <person name="Ferriera S."/>
            <person name="Johnson J."/>
            <person name="Vergin K.L."/>
            <person name="Giovannoni S.J."/>
        </authorList>
    </citation>
    <scope>NUCLEOTIDE SEQUENCE [LARGE SCALE GENOMIC DNA]</scope>
    <source>
        <strain evidence="1 2">HTCC2654</strain>
    </source>
</reference>
<evidence type="ECO:0000313" key="2">
    <source>
        <dbReference type="Proteomes" id="UP000002931"/>
    </source>
</evidence>
<proteinExistence type="predicted"/>
<dbReference type="Proteomes" id="UP000002931">
    <property type="component" value="Unassembled WGS sequence"/>
</dbReference>
<gene>
    <name evidence="1" type="ORF">RB2654_02999</name>
</gene>
<dbReference type="AlphaFoldDB" id="A3VDQ8"/>
<protein>
    <submittedName>
        <fullName evidence="1">Uncharacterized protein</fullName>
    </submittedName>
</protein>
<organism evidence="1 2">
    <name type="scientific">Maritimibacter alkaliphilus HTCC2654</name>
    <dbReference type="NCBI Taxonomy" id="314271"/>
    <lineage>
        <taxon>Bacteria</taxon>
        <taxon>Pseudomonadati</taxon>
        <taxon>Pseudomonadota</taxon>
        <taxon>Alphaproteobacteria</taxon>
        <taxon>Rhodobacterales</taxon>
        <taxon>Roseobacteraceae</taxon>
        <taxon>Maritimibacter</taxon>
    </lineage>
</organism>
<keyword evidence="2" id="KW-1185">Reference proteome</keyword>
<comment type="caution">
    <text evidence="1">The sequence shown here is derived from an EMBL/GenBank/DDBJ whole genome shotgun (WGS) entry which is preliminary data.</text>
</comment>
<accession>A3VDQ8</accession>
<evidence type="ECO:0000313" key="1">
    <source>
        <dbReference type="EMBL" id="EAQ13647.1"/>
    </source>
</evidence>
<dbReference type="HOGENOM" id="CLU_2538585_0_0_5"/>